<organism evidence="3 4">
    <name type="scientific">Anaeromyxobacter dehalogenans (strain 2CP-C)</name>
    <dbReference type="NCBI Taxonomy" id="290397"/>
    <lineage>
        <taxon>Bacteria</taxon>
        <taxon>Pseudomonadati</taxon>
        <taxon>Myxococcota</taxon>
        <taxon>Myxococcia</taxon>
        <taxon>Myxococcales</taxon>
        <taxon>Cystobacterineae</taxon>
        <taxon>Anaeromyxobacteraceae</taxon>
        <taxon>Anaeromyxobacter</taxon>
    </lineage>
</organism>
<name>Q2IH51_ANADE</name>
<dbReference type="KEGG" id="ade:Adeh_4144"/>
<dbReference type="SUPFAM" id="SSF56300">
    <property type="entry name" value="Metallo-dependent phosphatases"/>
    <property type="match status" value="1"/>
</dbReference>
<feature type="domain" description="Calcineurin-like phosphoesterase" evidence="2">
    <location>
        <begin position="6"/>
        <end position="180"/>
    </location>
</feature>
<accession>Q2IH51</accession>
<proteinExistence type="predicted"/>
<dbReference type="Gene3D" id="3.60.21.10">
    <property type="match status" value="1"/>
</dbReference>
<dbReference type="OrthoDB" id="5524764at2"/>
<evidence type="ECO:0000259" key="2">
    <source>
        <dbReference type="Pfam" id="PF00149"/>
    </source>
</evidence>
<protein>
    <submittedName>
        <fullName evidence="3">Metallophosphoesterase</fullName>
    </submittedName>
</protein>
<reference evidence="3 4" key="1">
    <citation type="submission" date="2006-01" db="EMBL/GenBank/DDBJ databases">
        <title>Complete sequence of Anaeromyxobacter dehalogenans 2CP-C.</title>
        <authorList>
            <consortium name="US DOE Joint Genome Institute"/>
            <person name="Copeland A."/>
            <person name="Lucas S."/>
            <person name="Lapidus A."/>
            <person name="Barry K."/>
            <person name="Detter J.C."/>
            <person name="Glavina T."/>
            <person name="Hammon N."/>
            <person name="Israni S."/>
            <person name="Pitluck S."/>
            <person name="Brettin T."/>
            <person name="Bruce D."/>
            <person name="Han C."/>
            <person name="Tapia R."/>
            <person name="Gilna P."/>
            <person name="Kiss H."/>
            <person name="Schmutz J."/>
            <person name="Larimer F."/>
            <person name="Land M."/>
            <person name="Kyrpides N."/>
            <person name="Anderson I."/>
            <person name="Sanford R.A."/>
            <person name="Ritalahti K.M."/>
            <person name="Thomas H.S."/>
            <person name="Kirby J.R."/>
            <person name="Zhulin I.B."/>
            <person name="Loeffler F.E."/>
            <person name="Richardson P."/>
        </authorList>
    </citation>
    <scope>NUCLEOTIDE SEQUENCE [LARGE SCALE GENOMIC DNA]</scope>
    <source>
        <strain evidence="3 4">2CP-C</strain>
    </source>
</reference>
<evidence type="ECO:0000256" key="1">
    <source>
        <dbReference type="SAM" id="MobiDB-lite"/>
    </source>
</evidence>
<dbReference type="AlphaFoldDB" id="Q2IH51"/>
<feature type="region of interest" description="Disordered" evidence="1">
    <location>
        <begin position="221"/>
        <end position="243"/>
    </location>
</feature>
<dbReference type="GO" id="GO:0016787">
    <property type="term" value="F:hydrolase activity"/>
    <property type="evidence" value="ECO:0007669"/>
    <property type="project" value="InterPro"/>
</dbReference>
<dbReference type="EMBL" id="CP000251">
    <property type="protein sequence ID" value="ABC83908.1"/>
    <property type="molecule type" value="Genomic_DNA"/>
</dbReference>
<dbReference type="Proteomes" id="UP000001935">
    <property type="component" value="Chromosome"/>
</dbReference>
<evidence type="ECO:0000313" key="3">
    <source>
        <dbReference type="EMBL" id="ABC83908.1"/>
    </source>
</evidence>
<evidence type="ECO:0000313" key="4">
    <source>
        <dbReference type="Proteomes" id="UP000001935"/>
    </source>
</evidence>
<dbReference type="InterPro" id="IPR029052">
    <property type="entry name" value="Metallo-depent_PP-like"/>
</dbReference>
<dbReference type="STRING" id="290397.Adeh_4144"/>
<dbReference type="Pfam" id="PF00149">
    <property type="entry name" value="Metallophos"/>
    <property type="match status" value="1"/>
</dbReference>
<dbReference type="InterPro" id="IPR004843">
    <property type="entry name" value="Calcineurin-like_PHP"/>
</dbReference>
<dbReference type="RefSeq" id="WP_011423190.1">
    <property type="nucleotide sequence ID" value="NC_007760.1"/>
</dbReference>
<sequence length="243" mass="25819">MTVWRVASDWHLAPGSPAVHGRLARAFLARARADGASVVLNGDAFDELFTGGGRAEAAHPLVVAELEALGREGRLRRTRGNHDPDAGEERVVLEVPGTGRVLVAHGHAADPVNASALGRLGDGISRRFGRFGVVRGAAWFAEAAARAVAEDWMVATFRRRCLAEVERDGFSLGVFGHVHRAHLAPGDRYANAGSLHGEALEYLELGPGGPRLAVLHAADLAEPGTDPAPRPQIEDPRPGRGMR</sequence>
<gene>
    <name evidence="3" type="ordered locus">Adeh_4144</name>
</gene>
<feature type="compositionally biased region" description="Basic and acidic residues" evidence="1">
    <location>
        <begin position="232"/>
        <end position="243"/>
    </location>
</feature>
<dbReference type="HOGENOM" id="CLU_1232929_0_0_7"/>